<dbReference type="Proteomes" id="UP000509761">
    <property type="component" value="Chromosome"/>
</dbReference>
<evidence type="ECO:0000313" key="2">
    <source>
        <dbReference type="Proteomes" id="UP000509761"/>
    </source>
</evidence>
<keyword evidence="2" id="KW-1185">Reference proteome</keyword>
<proteinExistence type="predicted"/>
<dbReference type="AlphaFoldDB" id="A0AAP9NMI0"/>
<reference evidence="1 2" key="1">
    <citation type="submission" date="2019-12" db="EMBL/GenBank/DDBJ databases">
        <title>Genome sequencing and assembly of endphytes of Porphyra tenera.</title>
        <authorList>
            <person name="Park J.M."/>
            <person name="Shin R."/>
            <person name="Jo S.H."/>
        </authorList>
    </citation>
    <scope>NUCLEOTIDE SEQUENCE [LARGE SCALE GENOMIC DNA]</scope>
    <source>
        <strain evidence="1 2">GPM3</strain>
    </source>
</reference>
<gene>
    <name evidence="1" type="ORF">FX987_02375</name>
</gene>
<accession>A0AAP9NMI0</accession>
<evidence type="ECO:0000313" key="1">
    <source>
        <dbReference type="EMBL" id="QKS24593.1"/>
    </source>
</evidence>
<organism evidence="1 2">
    <name type="scientific">Vreelandella titanicae</name>
    <dbReference type="NCBI Taxonomy" id="664683"/>
    <lineage>
        <taxon>Bacteria</taxon>
        <taxon>Pseudomonadati</taxon>
        <taxon>Pseudomonadota</taxon>
        <taxon>Gammaproteobacteria</taxon>
        <taxon>Oceanospirillales</taxon>
        <taxon>Halomonadaceae</taxon>
        <taxon>Vreelandella</taxon>
    </lineage>
</organism>
<dbReference type="EMBL" id="CP054580">
    <property type="protein sequence ID" value="QKS24593.1"/>
    <property type="molecule type" value="Genomic_DNA"/>
</dbReference>
<sequence>MSIKEFEQWCVYRNVYGPLDNTAKVCEYIKHLTFTTLKIAGDKKINIEDLELFVQKEKEEKYATTDDLLNLFDNL</sequence>
<evidence type="ECO:0008006" key="3">
    <source>
        <dbReference type="Google" id="ProtNLM"/>
    </source>
</evidence>
<protein>
    <recommendedName>
        <fullName evidence="3">Phage protein</fullName>
    </recommendedName>
</protein>
<name>A0AAP9NMI0_9GAMM</name>